<gene>
    <name evidence="2" type="ORF">EJD97_024250</name>
</gene>
<feature type="coiled-coil region" evidence="1">
    <location>
        <begin position="96"/>
        <end position="123"/>
    </location>
</feature>
<dbReference type="EMBL" id="RXGB01008260">
    <property type="protein sequence ID" value="TMW84847.1"/>
    <property type="molecule type" value="Genomic_DNA"/>
</dbReference>
<organism evidence="2">
    <name type="scientific">Solanum chilense</name>
    <name type="common">Tomato</name>
    <name type="synonym">Lycopersicon chilense</name>
    <dbReference type="NCBI Taxonomy" id="4083"/>
    <lineage>
        <taxon>Eukaryota</taxon>
        <taxon>Viridiplantae</taxon>
        <taxon>Streptophyta</taxon>
        <taxon>Embryophyta</taxon>
        <taxon>Tracheophyta</taxon>
        <taxon>Spermatophyta</taxon>
        <taxon>Magnoliopsida</taxon>
        <taxon>eudicotyledons</taxon>
        <taxon>Gunneridae</taxon>
        <taxon>Pentapetalae</taxon>
        <taxon>asterids</taxon>
        <taxon>lamiids</taxon>
        <taxon>Solanales</taxon>
        <taxon>Solanaceae</taxon>
        <taxon>Solanoideae</taxon>
        <taxon>Solaneae</taxon>
        <taxon>Solanum</taxon>
        <taxon>Solanum subgen. Lycopersicon</taxon>
    </lineage>
</organism>
<proteinExistence type="predicted"/>
<accession>A0A6N2AQU0</accession>
<dbReference type="GO" id="GO:0003676">
    <property type="term" value="F:nucleic acid binding"/>
    <property type="evidence" value="ECO:0007669"/>
    <property type="project" value="InterPro"/>
</dbReference>
<dbReference type="PANTHER" id="PTHR48475:SF1">
    <property type="entry name" value="RNASE H TYPE-1 DOMAIN-CONTAINING PROTEIN"/>
    <property type="match status" value="1"/>
</dbReference>
<evidence type="ECO:0000256" key="1">
    <source>
        <dbReference type="SAM" id="Coils"/>
    </source>
</evidence>
<dbReference type="InterPro" id="IPR036397">
    <property type="entry name" value="RNaseH_sf"/>
</dbReference>
<name>A0A6N2AQU0_SOLCI</name>
<protein>
    <recommendedName>
        <fullName evidence="3">Integrase catalytic domain-containing protein</fullName>
    </recommendedName>
</protein>
<reference evidence="2" key="1">
    <citation type="submission" date="2019-05" db="EMBL/GenBank/DDBJ databases">
        <title>The de novo reference genome and transcriptome assemblies of the wild tomato species Solanum chilense.</title>
        <authorList>
            <person name="Stam R."/>
            <person name="Nosenko T."/>
            <person name="Hoerger A.C."/>
            <person name="Stephan W."/>
            <person name="Seidel M.A."/>
            <person name="Kuhn J.M.M."/>
            <person name="Haberer G."/>
            <person name="Tellier A."/>
        </authorList>
    </citation>
    <scope>NUCLEOTIDE SEQUENCE</scope>
    <source>
        <tissue evidence="2">Mature leaves</tissue>
    </source>
</reference>
<evidence type="ECO:0008006" key="3">
    <source>
        <dbReference type="Google" id="ProtNLM"/>
    </source>
</evidence>
<dbReference type="PANTHER" id="PTHR48475">
    <property type="entry name" value="RIBONUCLEASE H"/>
    <property type="match status" value="1"/>
</dbReference>
<comment type="caution">
    <text evidence="2">The sequence shown here is derived from an EMBL/GenBank/DDBJ whole genome shotgun (WGS) entry which is preliminary data.</text>
</comment>
<dbReference type="InterPro" id="IPR012337">
    <property type="entry name" value="RNaseH-like_sf"/>
</dbReference>
<dbReference type="AlphaFoldDB" id="A0A6N2AQU0"/>
<dbReference type="SUPFAM" id="SSF53098">
    <property type="entry name" value="Ribonuclease H-like"/>
    <property type="match status" value="1"/>
</dbReference>
<keyword evidence="1" id="KW-0175">Coiled coil</keyword>
<evidence type="ECO:0000313" key="2">
    <source>
        <dbReference type="EMBL" id="TMW84847.1"/>
    </source>
</evidence>
<dbReference type="Gene3D" id="3.30.420.10">
    <property type="entry name" value="Ribonuclease H-like superfamily/Ribonuclease H"/>
    <property type="match status" value="1"/>
</dbReference>
<sequence>MYNAHVNGLAKTFNKTLGNLLKKLVAKNKRDWHERVNEAQWVYRTTFITATQETSFSLVYGVEAVLPLEKKIPSLRMEVQEGLTTERNTQLHLAELEALDEKRLEAQQRLQCYQARLARAFNKKMQPRSFQVGDLVIEVRRPIILNKRIGDKFKSKWDGPYVVKMAYSSGAYKIVDQGGVRVSPINAKFLKQYFP</sequence>